<evidence type="ECO:0000256" key="1">
    <source>
        <dbReference type="ARBA" id="ARBA00004141"/>
    </source>
</evidence>
<dbReference type="InterPro" id="IPR050549">
    <property type="entry name" value="MFS_Trehalose_Transporter"/>
</dbReference>
<feature type="transmembrane region" description="Helical" evidence="5">
    <location>
        <begin position="431"/>
        <end position="451"/>
    </location>
</feature>
<feature type="transmembrane region" description="Helical" evidence="5">
    <location>
        <begin position="181"/>
        <end position="202"/>
    </location>
</feature>
<reference evidence="7" key="1">
    <citation type="submission" date="2021-12" db="EMBL/GenBank/DDBJ databases">
        <authorList>
            <person name="King R."/>
        </authorList>
    </citation>
    <scope>NUCLEOTIDE SEQUENCE</scope>
</reference>
<dbReference type="InterPro" id="IPR005828">
    <property type="entry name" value="MFS_sugar_transport-like"/>
</dbReference>
<feature type="transmembrane region" description="Helical" evidence="5">
    <location>
        <begin position="27"/>
        <end position="51"/>
    </location>
</feature>
<evidence type="ECO:0000256" key="4">
    <source>
        <dbReference type="ARBA" id="ARBA00023136"/>
    </source>
</evidence>
<evidence type="ECO:0000256" key="5">
    <source>
        <dbReference type="SAM" id="Phobius"/>
    </source>
</evidence>
<accession>A0A9P0A8B3</accession>
<dbReference type="AlphaFoldDB" id="A0A9P0A8B3"/>
<feature type="transmembrane region" description="Helical" evidence="5">
    <location>
        <begin position="364"/>
        <end position="384"/>
    </location>
</feature>
<evidence type="ECO:0000259" key="6">
    <source>
        <dbReference type="PROSITE" id="PS50850"/>
    </source>
</evidence>
<keyword evidence="8" id="KW-1185">Reference proteome</keyword>
<dbReference type="SUPFAM" id="SSF103473">
    <property type="entry name" value="MFS general substrate transporter"/>
    <property type="match status" value="1"/>
</dbReference>
<dbReference type="InterPro" id="IPR036259">
    <property type="entry name" value="MFS_trans_sf"/>
</dbReference>
<feature type="transmembrane region" description="Helical" evidence="5">
    <location>
        <begin position="259"/>
        <end position="280"/>
    </location>
</feature>
<dbReference type="GO" id="GO:0016020">
    <property type="term" value="C:membrane"/>
    <property type="evidence" value="ECO:0007669"/>
    <property type="project" value="UniProtKB-SubCell"/>
</dbReference>
<feature type="transmembrane region" description="Helical" evidence="5">
    <location>
        <begin position="300"/>
        <end position="322"/>
    </location>
</feature>
<sequence length="481" mass="53283">MATLPGKGEAPKGQELEKVAPEKWCRVLWACGGAMMIFFFSGVTEAHTAVLLPRLEEVDSPILIDADEKTWIASLGIVATPLSSVLCGPCVDYFGRKIMVQCYYLVCALGFALIASANSVYQIYAGRLICSLGIGFEVAAIVYIAEVSTVRMRSVLLSLTYSVLYGGGTLFAYAVGLSLPWNLGSAVFALVCLILFGYESFVPESPSYYYKKGDTKKAIVAFTQLGRSEDQIAQEIKVLEERKTETEQKVDWRTFIHPTVWRPFLIIAFFHCLQALMGLWDELYYTVDLVTELDSAYDPFEVSFILTLSRFLVASTAGVYFTTRVSRKVAAAASSFSMAVALLVVAVYEKRYELTAKWERPYPLVPIVGLVGAVMASGAGMFFLPMLMSGEVFPLRVRGTMSGAVFFVGTGSMFLFLKLHVFLVTTLGVPGIYTMWTTACFVAGFFAVFVLTETHGKELHEIEDSYRSKKHRSTDIERTKF</sequence>
<protein>
    <recommendedName>
        <fullName evidence="6">Major facilitator superfamily (MFS) profile domain-containing protein</fullName>
    </recommendedName>
</protein>
<proteinExistence type="predicted"/>
<feature type="domain" description="Major facilitator superfamily (MFS) profile" evidence="6">
    <location>
        <begin position="26"/>
        <end position="455"/>
    </location>
</feature>
<dbReference type="Gene3D" id="1.20.1250.20">
    <property type="entry name" value="MFS general substrate transporter like domains"/>
    <property type="match status" value="1"/>
</dbReference>
<keyword evidence="4 5" id="KW-0472">Membrane</keyword>
<gene>
    <name evidence="7" type="ORF">BEMITA_LOCUS5899</name>
</gene>
<feature type="transmembrane region" description="Helical" evidence="5">
    <location>
        <begin position="156"/>
        <end position="175"/>
    </location>
</feature>
<feature type="transmembrane region" description="Helical" evidence="5">
    <location>
        <begin position="329"/>
        <end position="348"/>
    </location>
</feature>
<dbReference type="Pfam" id="PF00083">
    <property type="entry name" value="Sugar_tr"/>
    <property type="match status" value="1"/>
</dbReference>
<name>A0A9P0A8B3_BEMTA</name>
<dbReference type="GO" id="GO:0022857">
    <property type="term" value="F:transmembrane transporter activity"/>
    <property type="evidence" value="ECO:0007669"/>
    <property type="project" value="InterPro"/>
</dbReference>
<keyword evidence="3 5" id="KW-1133">Transmembrane helix</keyword>
<evidence type="ECO:0000256" key="3">
    <source>
        <dbReference type="ARBA" id="ARBA00022989"/>
    </source>
</evidence>
<dbReference type="PANTHER" id="PTHR48021:SF32">
    <property type="entry name" value="FACILITATED TREHALOSE TRANSPORTER TRET1-2 HOMOLOG-LIKE PROTEIN"/>
    <property type="match status" value="1"/>
</dbReference>
<keyword evidence="2 5" id="KW-0812">Transmembrane</keyword>
<organism evidence="7 8">
    <name type="scientific">Bemisia tabaci</name>
    <name type="common">Sweetpotato whitefly</name>
    <name type="synonym">Aleurodes tabaci</name>
    <dbReference type="NCBI Taxonomy" id="7038"/>
    <lineage>
        <taxon>Eukaryota</taxon>
        <taxon>Metazoa</taxon>
        <taxon>Ecdysozoa</taxon>
        <taxon>Arthropoda</taxon>
        <taxon>Hexapoda</taxon>
        <taxon>Insecta</taxon>
        <taxon>Pterygota</taxon>
        <taxon>Neoptera</taxon>
        <taxon>Paraneoptera</taxon>
        <taxon>Hemiptera</taxon>
        <taxon>Sternorrhyncha</taxon>
        <taxon>Aleyrodoidea</taxon>
        <taxon>Aleyrodidae</taxon>
        <taxon>Aleyrodinae</taxon>
        <taxon>Bemisia</taxon>
    </lineage>
</organism>
<feature type="transmembrane region" description="Helical" evidence="5">
    <location>
        <begin position="71"/>
        <end position="91"/>
    </location>
</feature>
<feature type="transmembrane region" description="Helical" evidence="5">
    <location>
        <begin position="123"/>
        <end position="144"/>
    </location>
</feature>
<dbReference type="InterPro" id="IPR020846">
    <property type="entry name" value="MFS_dom"/>
</dbReference>
<dbReference type="Proteomes" id="UP001152759">
    <property type="component" value="Chromosome 3"/>
</dbReference>
<evidence type="ECO:0000313" key="7">
    <source>
        <dbReference type="EMBL" id="CAH0386833.1"/>
    </source>
</evidence>
<dbReference type="PROSITE" id="PS50850">
    <property type="entry name" value="MFS"/>
    <property type="match status" value="1"/>
</dbReference>
<comment type="subcellular location">
    <subcellularLocation>
        <location evidence="1">Membrane</location>
        <topology evidence="1">Multi-pass membrane protein</topology>
    </subcellularLocation>
</comment>
<evidence type="ECO:0000256" key="2">
    <source>
        <dbReference type="ARBA" id="ARBA00022692"/>
    </source>
</evidence>
<feature type="transmembrane region" description="Helical" evidence="5">
    <location>
        <begin position="404"/>
        <end position="425"/>
    </location>
</feature>
<dbReference type="PANTHER" id="PTHR48021">
    <property type="match status" value="1"/>
</dbReference>
<feature type="transmembrane region" description="Helical" evidence="5">
    <location>
        <begin position="98"/>
        <end position="117"/>
    </location>
</feature>
<evidence type="ECO:0000313" key="8">
    <source>
        <dbReference type="Proteomes" id="UP001152759"/>
    </source>
</evidence>
<dbReference type="EMBL" id="OU963864">
    <property type="protein sequence ID" value="CAH0386833.1"/>
    <property type="molecule type" value="Genomic_DNA"/>
</dbReference>